<evidence type="ECO:0000313" key="19">
    <source>
        <dbReference type="Proteomes" id="UP001176941"/>
    </source>
</evidence>
<dbReference type="PROSITE" id="PS50262">
    <property type="entry name" value="G_PROTEIN_RECEP_F1_2"/>
    <property type="match status" value="1"/>
</dbReference>
<protein>
    <submittedName>
        <fullName evidence="18">Uncharacterized protein</fullName>
    </submittedName>
</protein>
<feature type="transmembrane region" description="Helical" evidence="14">
    <location>
        <begin position="489"/>
        <end position="514"/>
    </location>
</feature>
<keyword evidence="6 13" id="KW-0863">Zinc-finger</keyword>
<feature type="domain" description="C2H2-type" evidence="15">
    <location>
        <begin position="331"/>
        <end position="358"/>
    </location>
</feature>
<dbReference type="EMBL" id="OX459969">
    <property type="protein sequence ID" value="CAI9173329.1"/>
    <property type="molecule type" value="Genomic_DNA"/>
</dbReference>
<feature type="transmembrane region" description="Helical" evidence="14">
    <location>
        <begin position="526"/>
        <end position="547"/>
    </location>
</feature>
<dbReference type="Pfam" id="PF13853">
    <property type="entry name" value="7tm_4"/>
    <property type="match status" value="1"/>
</dbReference>
<comment type="subcellular location">
    <subcellularLocation>
        <location evidence="2">Membrane</location>
        <topology evidence="2">Multi-pass membrane protein</topology>
    </subcellularLocation>
</comment>
<evidence type="ECO:0000256" key="1">
    <source>
        <dbReference type="ARBA" id="ARBA00003929"/>
    </source>
</evidence>
<feature type="domain" description="C2H2-type" evidence="15">
    <location>
        <begin position="219"/>
        <end position="246"/>
    </location>
</feature>
<dbReference type="SUPFAM" id="SSF81321">
    <property type="entry name" value="Family A G protein-coupled receptor-like"/>
    <property type="match status" value="1"/>
</dbReference>
<evidence type="ECO:0000256" key="12">
    <source>
        <dbReference type="ARBA" id="ARBA00023242"/>
    </source>
</evidence>
<proteinExistence type="predicted"/>
<feature type="domain" description="C2H2-type" evidence="15">
    <location>
        <begin position="159"/>
        <end position="190"/>
    </location>
</feature>
<evidence type="ECO:0000313" key="18">
    <source>
        <dbReference type="EMBL" id="CAI9173329.1"/>
    </source>
</evidence>
<evidence type="ECO:0000256" key="9">
    <source>
        <dbReference type="ARBA" id="ARBA00023040"/>
    </source>
</evidence>
<dbReference type="InterPro" id="IPR013087">
    <property type="entry name" value="Znf_C2H2_type"/>
</dbReference>
<organism evidence="18 19">
    <name type="scientific">Rangifer tarandus platyrhynchus</name>
    <name type="common">Svalbard reindeer</name>
    <dbReference type="NCBI Taxonomy" id="3082113"/>
    <lineage>
        <taxon>Eukaryota</taxon>
        <taxon>Metazoa</taxon>
        <taxon>Chordata</taxon>
        <taxon>Craniata</taxon>
        <taxon>Vertebrata</taxon>
        <taxon>Euteleostomi</taxon>
        <taxon>Mammalia</taxon>
        <taxon>Eutheria</taxon>
        <taxon>Laurasiatheria</taxon>
        <taxon>Artiodactyla</taxon>
        <taxon>Ruminantia</taxon>
        <taxon>Pecora</taxon>
        <taxon>Cervidae</taxon>
        <taxon>Odocoileinae</taxon>
        <taxon>Rangifer</taxon>
    </lineage>
</organism>
<feature type="transmembrane region" description="Helical" evidence="14">
    <location>
        <begin position="700"/>
        <end position="719"/>
    </location>
</feature>
<keyword evidence="9" id="KW-0675">Receptor</keyword>
<dbReference type="SMART" id="SM00349">
    <property type="entry name" value="KRAB"/>
    <property type="match status" value="1"/>
</dbReference>
<dbReference type="SUPFAM" id="SSF57667">
    <property type="entry name" value="beta-beta-alpha zinc fingers"/>
    <property type="match status" value="5"/>
</dbReference>
<keyword evidence="19" id="KW-1185">Reference proteome</keyword>
<keyword evidence="4" id="KW-0479">Metal-binding</keyword>
<dbReference type="InterPro" id="IPR000276">
    <property type="entry name" value="GPCR_Rhodpsn"/>
</dbReference>
<evidence type="ECO:0000259" key="15">
    <source>
        <dbReference type="PROSITE" id="PS50157"/>
    </source>
</evidence>
<keyword evidence="12" id="KW-0539">Nucleus</keyword>
<feature type="domain" description="KRAB" evidence="17">
    <location>
        <begin position="8"/>
        <end position="79"/>
    </location>
</feature>
<dbReference type="SUPFAM" id="SSF109640">
    <property type="entry name" value="KRAB domain (Kruppel-associated box)"/>
    <property type="match status" value="1"/>
</dbReference>
<evidence type="ECO:0000256" key="2">
    <source>
        <dbReference type="ARBA" id="ARBA00004141"/>
    </source>
</evidence>
<dbReference type="CDD" id="cd07765">
    <property type="entry name" value="KRAB_A-box"/>
    <property type="match status" value="1"/>
</dbReference>
<dbReference type="SMART" id="SM00355">
    <property type="entry name" value="ZnF_C2H2"/>
    <property type="match status" value="9"/>
</dbReference>
<evidence type="ECO:0000256" key="10">
    <source>
        <dbReference type="ARBA" id="ARBA00023136"/>
    </source>
</evidence>
<keyword evidence="8 14" id="KW-1133">Transmembrane helix</keyword>
<dbReference type="PROSITE" id="PS00028">
    <property type="entry name" value="ZINC_FINGER_C2H2_1"/>
    <property type="match status" value="8"/>
</dbReference>
<dbReference type="PANTHER" id="PTHR14003:SF23">
    <property type="entry name" value="ZINC FINGER PROTEIN 143"/>
    <property type="match status" value="1"/>
</dbReference>
<dbReference type="InterPro" id="IPR036051">
    <property type="entry name" value="KRAB_dom_sf"/>
</dbReference>
<feature type="domain" description="C2H2-type" evidence="15">
    <location>
        <begin position="191"/>
        <end position="218"/>
    </location>
</feature>
<dbReference type="Gene3D" id="6.10.140.140">
    <property type="match status" value="1"/>
</dbReference>
<evidence type="ECO:0000256" key="6">
    <source>
        <dbReference type="ARBA" id="ARBA00022771"/>
    </source>
</evidence>
<dbReference type="Proteomes" id="UP001176941">
    <property type="component" value="Chromosome 33"/>
</dbReference>
<feature type="transmembrane region" description="Helical" evidence="14">
    <location>
        <begin position="567"/>
        <end position="593"/>
    </location>
</feature>
<evidence type="ECO:0000259" key="16">
    <source>
        <dbReference type="PROSITE" id="PS50262"/>
    </source>
</evidence>
<feature type="domain" description="C2H2-type" evidence="15">
    <location>
        <begin position="247"/>
        <end position="274"/>
    </location>
</feature>
<feature type="domain" description="C2H2-type" evidence="15">
    <location>
        <begin position="303"/>
        <end position="330"/>
    </location>
</feature>
<evidence type="ECO:0000259" key="17">
    <source>
        <dbReference type="PROSITE" id="PS50805"/>
    </source>
</evidence>
<accession>A0ABN8ZHS6</accession>
<dbReference type="InterPro" id="IPR017452">
    <property type="entry name" value="GPCR_Rhodpsn_7TM"/>
</dbReference>
<name>A0ABN8ZHS6_RANTA</name>
<feature type="domain" description="G-protein coupled receptors family 1 profile" evidence="16">
    <location>
        <begin position="467"/>
        <end position="717"/>
    </location>
</feature>
<evidence type="ECO:0000256" key="5">
    <source>
        <dbReference type="ARBA" id="ARBA00022737"/>
    </source>
</evidence>
<dbReference type="PRINTS" id="PR00245">
    <property type="entry name" value="OLFACTORYR"/>
</dbReference>
<feature type="transmembrane region" description="Helical" evidence="14">
    <location>
        <begin position="452"/>
        <end position="477"/>
    </location>
</feature>
<evidence type="ECO:0000256" key="3">
    <source>
        <dbReference type="ARBA" id="ARBA00022692"/>
    </source>
</evidence>
<feature type="domain" description="C2H2-type" evidence="15">
    <location>
        <begin position="387"/>
        <end position="414"/>
    </location>
</feature>
<dbReference type="Gene3D" id="1.20.1070.10">
    <property type="entry name" value="Rhodopsin 7-helix transmembrane proteins"/>
    <property type="match status" value="1"/>
</dbReference>
<keyword evidence="9" id="KW-0297">G-protein coupled receptor</keyword>
<evidence type="ECO:0000256" key="7">
    <source>
        <dbReference type="ARBA" id="ARBA00022833"/>
    </source>
</evidence>
<evidence type="ECO:0000256" key="14">
    <source>
        <dbReference type="SAM" id="Phobius"/>
    </source>
</evidence>
<comment type="function">
    <text evidence="1">Putative odorant or sperm cell receptor.</text>
</comment>
<dbReference type="InterPro" id="IPR001909">
    <property type="entry name" value="KRAB"/>
</dbReference>
<evidence type="ECO:0000256" key="4">
    <source>
        <dbReference type="ARBA" id="ARBA00022723"/>
    </source>
</evidence>
<dbReference type="Pfam" id="PF00096">
    <property type="entry name" value="zf-C2H2"/>
    <property type="match status" value="9"/>
</dbReference>
<keyword evidence="11" id="KW-0807">Transducer</keyword>
<dbReference type="Gene3D" id="3.30.160.60">
    <property type="entry name" value="Classic Zinc Finger"/>
    <property type="match status" value="9"/>
</dbReference>
<evidence type="ECO:0000256" key="13">
    <source>
        <dbReference type="PROSITE-ProRule" id="PRU00042"/>
    </source>
</evidence>
<reference evidence="18" key="1">
    <citation type="submission" date="2023-04" db="EMBL/GenBank/DDBJ databases">
        <authorList>
            <consortium name="ELIXIR-Norway"/>
        </authorList>
    </citation>
    <scope>NUCLEOTIDE SEQUENCE [LARGE SCALE GENOMIC DNA]</scope>
</reference>
<dbReference type="PANTHER" id="PTHR14003">
    <property type="entry name" value="TRANSCRIPTIONAL REPRESSOR PROTEIN YY"/>
    <property type="match status" value="1"/>
</dbReference>
<gene>
    <name evidence="18" type="ORF">MRATA1EN1_LOCUS22291</name>
</gene>
<dbReference type="InterPro" id="IPR036236">
    <property type="entry name" value="Znf_C2H2_sf"/>
</dbReference>
<keyword evidence="10 14" id="KW-0472">Membrane</keyword>
<feature type="transmembrane region" description="Helical" evidence="14">
    <location>
        <begin position="624"/>
        <end position="644"/>
    </location>
</feature>
<dbReference type="PROSITE" id="PS50805">
    <property type="entry name" value="KRAB"/>
    <property type="match status" value="1"/>
</dbReference>
<dbReference type="Pfam" id="PF01352">
    <property type="entry name" value="KRAB"/>
    <property type="match status" value="1"/>
</dbReference>
<feature type="transmembrane region" description="Helical" evidence="14">
    <location>
        <begin position="664"/>
        <end position="688"/>
    </location>
</feature>
<evidence type="ECO:0000256" key="11">
    <source>
        <dbReference type="ARBA" id="ARBA00023224"/>
    </source>
</evidence>
<keyword evidence="7" id="KW-0862">Zinc</keyword>
<dbReference type="PRINTS" id="PR00237">
    <property type="entry name" value="GPCRRHODOPSN"/>
</dbReference>
<evidence type="ECO:0000256" key="8">
    <source>
        <dbReference type="ARBA" id="ARBA00022989"/>
    </source>
</evidence>
<sequence length="746" mass="82735">MNESQGSVSFRDVAVDFTQEEWQQLDPDEKMTYRDVMLENYSHLVSVGYDSTKPNVIIKLEQGEEPWVVDSKFLQQQHPEKVWKVGDLIERIQENEDECSRQAVSINSRTLTEEREDAFDKTYNMETSLAPSNLMSHNCVSCGKTLESTSELIISDGSYARKKPDDECGKSFCKKSKFIIHQRAHTGEKPYACNVCGKSFSQKGTLTVHRRSHLEEKPYKCNECGKTFCQKLHLTQHLRTHSGEKPYECNECGKTFCQKTHLTLHQRNHSGERPYPCSECGKSFSRKSALSDHQRTHTGEKLYKCNECGKSYYRKSTLITHQRTHTGEKPYQCSECGKFFSRKSYLTIHHRIHSGEKPYECSKCGKVFSRMSNLTVHYRSHSGEKPYECNECGKVFSQKSYLTVHYRTHSGEKPYECNECPNNESLARVQRERPMGVRDPGLLGVAPELQALLFALLLPLYLATLTGNLLIVGLAVVDAALHTPMHFFLGALSAVEVAYTLALTPPMLAGFLLPPGGQAVGPSTCAAQMGLSVALGAESLLLAAMALERYLASCHPLYYPQLMTAGLCWCLLACCGLGGSLLALGLTTAIFQLPFCHGGLVNHVFCDLPAVLVLACGDRDLQECVLLAACLLLLVLPLALILLSHARVLAVILGVGGAAGRRKAFSTVASHLTVAVLHYGCATAMYARPLHSRSLEEDKLVSLIYISLTPLLYPAIYTLRNRDVQGALWRAVGPRTPGATHQADAA</sequence>
<dbReference type="PROSITE" id="PS50157">
    <property type="entry name" value="ZINC_FINGER_C2H2_2"/>
    <property type="match status" value="9"/>
</dbReference>
<feature type="domain" description="C2H2-type" evidence="15">
    <location>
        <begin position="359"/>
        <end position="386"/>
    </location>
</feature>
<dbReference type="InterPro" id="IPR000725">
    <property type="entry name" value="Olfact_rcpt"/>
</dbReference>
<keyword evidence="3 14" id="KW-0812">Transmembrane</keyword>
<feature type="domain" description="C2H2-type" evidence="15">
    <location>
        <begin position="275"/>
        <end position="302"/>
    </location>
</feature>
<keyword evidence="5" id="KW-0677">Repeat</keyword>